<feature type="chain" id="PRO_5020578237" evidence="2">
    <location>
        <begin position="24"/>
        <end position="325"/>
    </location>
</feature>
<dbReference type="InterPro" id="IPR018389">
    <property type="entry name" value="DctP_fam"/>
</dbReference>
<protein>
    <submittedName>
        <fullName evidence="3">C4-dicarboxylate ABC transporter</fullName>
    </submittedName>
</protein>
<dbReference type="PANTHER" id="PTHR33376:SF3">
    <property type="entry name" value="C4-DICARBOXYLATE-BINDING PROTEIN"/>
    <property type="match status" value="1"/>
</dbReference>
<dbReference type="Pfam" id="PF03480">
    <property type="entry name" value="DctP"/>
    <property type="match status" value="1"/>
</dbReference>
<dbReference type="InterPro" id="IPR004682">
    <property type="entry name" value="TRAP_DctP"/>
</dbReference>
<evidence type="ECO:0000256" key="2">
    <source>
        <dbReference type="SAM" id="SignalP"/>
    </source>
</evidence>
<dbReference type="Gene3D" id="3.40.190.170">
    <property type="entry name" value="Bacterial extracellular solute-binding protein, family 7"/>
    <property type="match status" value="1"/>
</dbReference>
<keyword evidence="1 2" id="KW-0732">Signal</keyword>
<organism evidence="3 4">
    <name type="scientific">Pseudohoeflea suaedae</name>
    <dbReference type="NCBI Taxonomy" id="877384"/>
    <lineage>
        <taxon>Bacteria</taxon>
        <taxon>Pseudomonadati</taxon>
        <taxon>Pseudomonadota</taxon>
        <taxon>Alphaproteobacteria</taxon>
        <taxon>Hyphomicrobiales</taxon>
        <taxon>Rhizobiaceae</taxon>
        <taxon>Pseudohoeflea</taxon>
    </lineage>
</organism>
<sequence>MFNIKTLSLAAALLASAATGAMADVKLALSSSQVAQDPLVVAMEAAAKRIMERSNGEIEVTVYPSSQLGSDNDVLEQIRNGAAIAVLVDAGRLAPFKKELGILSAPYLVDDYKQYKGITSAPIYQEWVDDLAETSGIRLLNYNWFQGTREMFTKEPVTKPEDLDGVRVRTIDAPGWIATVNALGATAVGLPWSEVYSALQLGAIDGAEAQLTGAFGIKLHEVTKNLAFTDHVQLLTGLATSESWFKGLTEDQQQIITEELTKAGDEASDATVAKLETVLADMKAAGVTVNEINVDDFKARVGGVYEELGLVEAREALQPYIDAAK</sequence>
<evidence type="ECO:0000313" key="3">
    <source>
        <dbReference type="EMBL" id="TDH36249.1"/>
    </source>
</evidence>
<reference evidence="3 4" key="1">
    <citation type="journal article" date="2013" name="Int. J. Syst. Evol. Microbiol.">
        <title>Hoeflea suaedae sp. nov., an endophytic bacterium isolated from the root of the halophyte Suaeda maritima.</title>
        <authorList>
            <person name="Chung E.J."/>
            <person name="Park J.A."/>
            <person name="Pramanik P."/>
            <person name="Bibi F."/>
            <person name="Jeon C.O."/>
            <person name="Chung Y.R."/>
        </authorList>
    </citation>
    <scope>NUCLEOTIDE SEQUENCE [LARGE SCALE GENOMIC DNA]</scope>
    <source>
        <strain evidence="3 4">YC6898</strain>
    </source>
</reference>
<dbReference type="NCBIfam" id="NF037995">
    <property type="entry name" value="TRAP_S1"/>
    <property type="match status" value="1"/>
</dbReference>
<proteinExistence type="predicted"/>
<dbReference type="AlphaFoldDB" id="A0A4R5PKJ4"/>
<gene>
    <name evidence="3" type="ORF">E2A64_13275</name>
</gene>
<dbReference type="InterPro" id="IPR038404">
    <property type="entry name" value="TRAP_DctP_sf"/>
</dbReference>
<evidence type="ECO:0000313" key="4">
    <source>
        <dbReference type="Proteomes" id="UP000295131"/>
    </source>
</evidence>
<dbReference type="GO" id="GO:0055085">
    <property type="term" value="P:transmembrane transport"/>
    <property type="evidence" value="ECO:0007669"/>
    <property type="project" value="InterPro"/>
</dbReference>
<name>A0A4R5PKJ4_9HYPH</name>
<dbReference type="GO" id="GO:0030288">
    <property type="term" value="C:outer membrane-bounded periplasmic space"/>
    <property type="evidence" value="ECO:0007669"/>
    <property type="project" value="InterPro"/>
</dbReference>
<dbReference type="RefSeq" id="WP_133284946.1">
    <property type="nucleotide sequence ID" value="NZ_SMSI01000002.1"/>
</dbReference>
<dbReference type="CDD" id="cd13669">
    <property type="entry name" value="PBP2_TRAP_TM0322_like"/>
    <property type="match status" value="1"/>
</dbReference>
<comment type="caution">
    <text evidence="3">The sequence shown here is derived from an EMBL/GenBank/DDBJ whole genome shotgun (WGS) entry which is preliminary data.</text>
</comment>
<feature type="signal peptide" evidence="2">
    <location>
        <begin position="1"/>
        <end position="23"/>
    </location>
</feature>
<dbReference type="Proteomes" id="UP000295131">
    <property type="component" value="Unassembled WGS sequence"/>
</dbReference>
<dbReference type="PIRSF" id="PIRSF006470">
    <property type="entry name" value="DctB"/>
    <property type="match status" value="1"/>
</dbReference>
<evidence type="ECO:0000256" key="1">
    <source>
        <dbReference type="ARBA" id="ARBA00022729"/>
    </source>
</evidence>
<dbReference type="PANTHER" id="PTHR33376">
    <property type="match status" value="1"/>
</dbReference>
<keyword evidence="4" id="KW-1185">Reference proteome</keyword>
<dbReference type="OrthoDB" id="9803763at2"/>
<accession>A0A4R5PKJ4</accession>
<dbReference type="EMBL" id="SMSI01000002">
    <property type="protein sequence ID" value="TDH36249.1"/>
    <property type="molecule type" value="Genomic_DNA"/>
</dbReference>